<dbReference type="Proteomes" id="UP000199053">
    <property type="component" value="Unassembled WGS sequence"/>
</dbReference>
<gene>
    <name evidence="4" type="ORF">SAMN05660337_1689</name>
</gene>
<dbReference type="PROSITE" id="PS50110">
    <property type="entry name" value="RESPONSE_REGULATORY"/>
    <property type="match status" value="1"/>
</dbReference>
<organism evidence="4 5">
    <name type="scientific">Maridesulfovibrio ferrireducens</name>
    <dbReference type="NCBI Taxonomy" id="246191"/>
    <lineage>
        <taxon>Bacteria</taxon>
        <taxon>Pseudomonadati</taxon>
        <taxon>Thermodesulfobacteriota</taxon>
        <taxon>Desulfovibrionia</taxon>
        <taxon>Desulfovibrionales</taxon>
        <taxon>Desulfovibrionaceae</taxon>
        <taxon>Maridesulfovibrio</taxon>
    </lineage>
</organism>
<dbReference type="PANTHER" id="PTHR44591">
    <property type="entry name" value="STRESS RESPONSE REGULATOR PROTEIN 1"/>
    <property type="match status" value="1"/>
</dbReference>
<name>A0A1G9FSS9_9BACT</name>
<dbReference type="OrthoDB" id="9802155at2"/>
<reference evidence="5" key="1">
    <citation type="submission" date="2016-10" db="EMBL/GenBank/DDBJ databases">
        <authorList>
            <person name="Varghese N."/>
            <person name="Submissions S."/>
        </authorList>
    </citation>
    <scope>NUCLEOTIDE SEQUENCE [LARGE SCALE GENOMIC DNA]</scope>
    <source>
        <strain evidence="5">DSM 16995</strain>
    </source>
</reference>
<dbReference type="RefSeq" id="WP_092160055.1">
    <property type="nucleotide sequence ID" value="NZ_FNGA01000002.1"/>
</dbReference>
<dbReference type="EMBL" id="FNGA01000002">
    <property type="protein sequence ID" value="SDK91471.1"/>
    <property type="molecule type" value="Genomic_DNA"/>
</dbReference>
<accession>A0A1G9FSS9</accession>
<dbReference type="InterPro" id="IPR050595">
    <property type="entry name" value="Bact_response_regulator"/>
</dbReference>
<feature type="domain" description="Response regulatory" evidence="3">
    <location>
        <begin position="4"/>
        <end position="120"/>
    </location>
</feature>
<evidence type="ECO:0000259" key="3">
    <source>
        <dbReference type="PROSITE" id="PS50110"/>
    </source>
</evidence>
<proteinExistence type="predicted"/>
<evidence type="ECO:0000313" key="5">
    <source>
        <dbReference type="Proteomes" id="UP000199053"/>
    </source>
</evidence>
<dbReference type="SUPFAM" id="SSF52172">
    <property type="entry name" value="CheY-like"/>
    <property type="match status" value="1"/>
</dbReference>
<dbReference type="STRING" id="246191.SAMN05660337_1689"/>
<keyword evidence="5" id="KW-1185">Reference proteome</keyword>
<feature type="modified residue" description="4-aspartylphosphate" evidence="2">
    <location>
        <position position="53"/>
    </location>
</feature>
<evidence type="ECO:0000256" key="1">
    <source>
        <dbReference type="ARBA" id="ARBA00022553"/>
    </source>
</evidence>
<dbReference type="Gene3D" id="3.40.50.2300">
    <property type="match status" value="1"/>
</dbReference>
<protein>
    <submittedName>
        <fullName evidence="4">Response regulator receiver domain-containing protein</fullName>
    </submittedName>
</protein>
<evidence type="ECO:0000256" key="2">
    <source>
        <dbReference type="PROSITE-ProRule" id="PRU00169"/>
    </source>
</evidence>
<dbReference type="InterPro" id="IPR001789">
    <property type="entry name" value="Sig_transdc_resp-reg_receiver"/>
</dbReference>
<dbReference type="GO" id="GO:0000160">
    <property type="term" value="P:phosphorelay signal transduction system"/>
    <property type="evidence" value="ECO:0007669"/>
    <property type="project" value="InterPro"/>
</dbReference>
<dbReference type="SMART" id="SM00448">
    <property type="entry name" value="REC"/>
    <property type="match status" value="1"/>
</dbReference>
<dbReference type="Pfam" id="PF00072">
    <property type="entry name" value="Response_reg"/>
    <property type="match status" value="1"/>
</dbReference>
<evidence type="ECO:0000313" key="4">
    <source>
        <dbReference type="EMBL" id="SDK91471.1"/>
    </source>
</evidence>
<sequence>MSYTILVLDDDTHVRESMAIALEDEGLTVYQAESAEVAFRVLDTVQIDLAIVDLRLPGMDGTEFIDAAIKLWPKLKYIVYTGSPEYQMTSEQGAALNVSNTIFLKPLMDSKAIIDEIRHMLG</sequence>
<keyword evidence="1 2" id="KW-0597">Phosphoprotein</keyword>
<dbReference type="PANTHER" id="PTHR44591:SF21">
    <property type="entry name" value="TWO-COMPONENT RESPONSE REGULATOR"/>
    <property type="match status" value="1"/>
</dbReference>
<dbReference type="AlphaFoldDB" id="A0A1G9FSS9"/>
<dbReference type="InterPro" id="IPR011006">
    <property type="entry name" value="CheY-like_superfamily"/>
</dbReference>